<dbReference type="PANTHER" id="PTHR43355:SF7">
    <property type="entry name" value="NAD(P)-BINDING DOMAIN-CONTAINING PROTEIN"/>
    <property type="match status" value="1"/>
</dbReference>
<accession>A0A3M6ZP12</accession>
<dbReference type="EMBL" id="QWIL01000611">
    <property type="protein sequence ID" value="RMY17008.1"/>
    <property type="molecule type" value="Genomic_DNA"/>
</dbReference>
<sequence>MKVLLLGATGDLGSRLVPALLTHGLTVTCFVRSAGKLRGLLPPTVSDQITIREGDAKQSATVKKAILESDCDAVVSAAGVAAAAPWGKTDLPEIFKAVLQGIQEACVERQKPIRVWFVAGMGVLNYPGTDKLISSYVPLYVAHRQNLRLIKTSPPSTLMDWSMLCPMTMKAKSSDLSSPTKIKQGKLTANATTPPLWHNSRLRLIPLLGKTLTVARNASRYETTLEQNADFIAADLESFEIPSPSATHWCSHAIRGHVHSAEQQYDSLLPRFAPVQEASTILKDARLPVPAVASA</sequence>
<dbReference type="EMBL" id="QWIM01000610">
    <property type="protein sequence ID" value="RMY32678.1"/>
    <property type="molecule type" value="Genomic_DNA"/>
</dbReference>
<evidence type="ECO:0000313" key="4">
    <source>
        <dbReference type="Proteomes" id="UP000271337"/>
    </source>
</evidence>
<dbReference type="InterPro" id="IPR051606">
    <property type="entry name" value="Polyketide_Oxido-like"/>
</dbReference>
<evidence type="ECO:0000313" key="5">
    <source>
        <dbReference type="Proteomes" id="UP000276864"/>
    </source>
</evidence>
<evidence type="ECO:0000313" key="3">
    <source>
        <dbReference type="EMBL" id="RMY32678.1"/>
    </source>
</evidence>
<dbReference type="InterPro" id="IPR016040">
    <property type="entry name" value="NAD(P)-bd_dom"/>
</dbReference>
<dbReference type="Proteomes" id="UP000271337">
    <property type="component" value="Unassembled WGS sequence"/>
</dbReference>
<protein>
    <recommendedName>
        <fullName evidence="1">NAD(P)-binding domain-containing protein</fullName>
    </recommendedName>
</protein>
<dbReference type="InterPro" id="IPR036291">
    <property type="entry name" value="NAD(P)-bd_dom_sf"/>
</dbReference>
<dbReference type="GO" id="GO:0016646">
    <property type="term" value="F:oxidoreductase activity, acting on the CH-NH group of donors, NAD or NADP as acceptor"/>
    <property type="evidence" value="ECO:0007669"/>
    <property type="project" value="TreeGrafter"/>
</dbReference>
<dbReference type="Proteomes" id="UP000276864">
    <property type="component" value="Unassembled WGS sequence"/>
</dbReference>
<proteinExistence type="predicted"/>
<organism evidence="2 4">
    <name type="scientific">Hortaea werneckii</name>
    <name type="common">Black yeast</name>
    <name type="synonym">Cladosporium werneckii</name>
    <dbReference type="NCBI Taxonomy" id="91943"/>
    <lineage>
        <taxon>Eukaryota</taxon>
        <taxon>Fungi</taxon>
        <taxon>Dikarya</taxon>
        <taxon>Ascomycota</taxon>
        <taxon>Pezizomycotina</taxon>
        <taxon>Dothideomycetes</taxon>
        <taxon>Dothideomycetidae</taxon>
        <taxon>Mycosphaerellales</taxon>
        <taxon>Teratosphaeriaceae</taxon>
        <taxon>Hortaea</taxon>
    </lineage>
</organism>
<dbReference type="Gene3D" id="3.40.50.720">
    <property type="entry name" value="NAD(P)-binding Rossmann-like Domain"/>
    <property type="match status" value="1"/>
</dbReference>
<reference evidence="4 5" key="1">
    <citation type="journal article" date="2018" name="BMC Genomics">
        <title>Genomic evidence for intraspecific hybridization in a clonal and extremely halotolerant yeast.</title>
        <authorList>
            <person name="Gostincar C."/>
            <person name="Stajich J.E."/>
            <person name="Zupancic J."/>
            <person name="Zalar P."/>
            <person name="Gunde-Cimerman N."/>
        </authorList>
    </citation>
    <scope>NUCLEOTIDE SEQUENCE [LARGE SCALE GENOMIC DNA]</scope>
    <source>
        <strain evidence="3 5">EXF-6651</strain>
        <strain evidence="2 4">EXF-6669</strain>
    </source>
</reference>
<dbReference type="Pfam" id="PF13460">
    <property type="entry name" value="NAD_binding_10"/>
    <property type="match status" value="1"/>
</dbReference>
<name>A0A3M6ZP12_HORWE</name>
<evidence type="ECO:0000259" key="1">
    <source>
        <dbReference type="Pfam" id="PF13460"/>
    </source>
</evidence>
<dbReference type="AlphaFoldDB" id="A0A3M6ZP12"/>
<dbReference type="SUPFAM" id="SSF51735">
    <property type="entry name" value="NAD(P)-binding Rossmann-fold domains"/>
    <property type="match status" value="1"/>
</dbReference>
<comment type="caution">
    <text evidence="2">The sequence shown here is derived from an EMBL/GenBank/DDBJ whole genome shotgun (WGS) entry which is preliminary data.</text>
</comment>
<evidence type="ECO:0000313" key="2">
    <source>
        <dbReference type="EMBL" id="RMY17008.1"/>
    </source>
</evidence>
<feature type="domain" description="NAD(P)-binding" evidence="1">
    <location>
        <begin position="7"/>
        <end position="172"/>
    </location>
</feature>
<dbReference type="PANTHER" id="PTHR43355">
    <property type="entry name" value="FLAVIN REDUCTASE (NADPH)"/>
    <property type="match status" value="1"/>
</dbReference>
<dbReference type="OrthoDB" id="10254221at2759"/>
<gene>
    <name evidence="3" type="ORF">D0866_06438</name>
    <name evidence="2" type="ORF">D0867_06336</name>
</gene>